<gene>
    <name evidence="3" type="primary">selU</name>
    <name evidence="3" type="ORF">XINFAN_02917</name>
</gene>
<evidence type="ECO:0000313" key="3">
    <source>
        <dbReference type="EMBL" id="VDC31516.1"/>
    </source>
</evidence>
<dbReference type="GO" id="GO:0004792">
    <property type="term" value="F:thiosulfate-cyanide sulfurtransferase activity"/>
    <property type="evidence" value="ECO:0007669"/>
    <property type="project" value="InterPro"/>
</dbReference>
<dbReference type="NCBIfam" id="NF008750">
    <property type="entry name" value="PRK11784.1-2"/>
    <property type="match status" value="1"/>
</dbReference>
<dbReference type="PANTHER" id="PTHR30401">
    <property type="entry name" value="TRNA 2-SELENOURIDINE SYNTHASE"/>
    <property type="match status" value="1"/>
</dbReference>
<keyword evidence="3" id="KW-0808">Transferase</keyword>
<dbReference type="AlphaFoldDB" id="A0A3P5XL39"/>
<evidence type="ECO:0000259" key="2">
    <source>
        <dbReference type="PROSITE" id="PS50206"/>
    </source>
</evidence>
<dbReference type="SMART" id="SM00450">
    <property type="entry name" value="RHOD"/>
    <property type="match status" value="1"/>
</dbReference>
<dbReference type="Gene3D" id="3.40.250.10">
    <property type="entry name" value="Rhodanese-like domain"/>
    <property type="match status" value="1"/>
</dbReference>
<dbReference type="InterPro" id="IPR058840">
    <property type="entry name" value="AAA_SelU"/>
</dbReference>
<dbReference type="OrthoDB" id="9808735at2"/>
<dbReference type="InterPro" id="IPR017582">
    <property type="entry name" value="SelU"/>
</dbReference>
<dbReference type="Proteomes" id="UP000277498">
    <property type="component" value="Unassembled WGS sequence"/>
</dbReference>
<feature type="domain" description="Rhodanese" evidence="2">
    <location>
        <begin position="19"/>
        <end position="131"/>
    </location>
</feature>
<dbReference type="CDD" id="cd01520">
    <property type="entry name" value="RHOD_YbbB"/>
    <property type="match status" value="1"/>
</dbReference>
<proteinExistence type="predicted"/>
<evidence type="ECO:0000313" key="4">
    <source>
        <dbReference type="Proteomes" id="UP000277498"/>
    </source>
</evidence>
<dbReference type="PANTHER" id="PTHR30401:SF0">
    <property type="entry name" value="TRNA 2-SELENOURIDINE SYNTHASE"/>
    <property type="match status" value="1"/>
</dbReference>
<dbReference type="InterPro" id="IPR001763">
    <property type="entry name" value="Rhodanese-like_dom"/>
</dbReference>
<dbReference type="RefSeq" id="WP_124087642.1">
    <property type="nucleotide sequence ID" value="NZ_UXAW01000085.1"/>
</dbReference>
<dbReference type="NCBIfam" id="TIGR03167">
    <property type="entry name" value="tRNA_sel_U_synt"/>
    <property type="match status" value="1"/>
</dbReference>
<evidence type="ECO:0000256" key="1">
    <source>
        <dbReference type="ARBA" id="ARBA00023266"/>
    </source>
</evidence>
<dbReference type="InterPro" id="IPR036873">
    <property type="entry name" value="Rhodanese-like_dom_sf"/>
</dbReference>
<accession>A0A3P5XL39</accession>
<keyword evidence="4" id="KW-1185">Reference proteome</keyword>
<reference evidence="3 4" key="1">
    <citation type="submission" date="2018-11" db="EMBL/GenBank/DDBJ databases">
        <authorList>
            <person name="Criscuolo A."/>
        </authorList>
    </citation>
    <scope>NUCLEOTIDE SEQUENCE [LARGE SCALE GENOMIC DNA]</scope>
    <source>
        <strain evidence="3">ACIP111625</strain>
    </source>
</reference>
<protein>
    <submittedName>
        <fullName evidence="3">tRNA 2-selenouridine synthase</fullName>
        <ecNumber evidence="3">2.9.1.-</ecNumber>
    </submittedName>
</protein>
<dbReference type="NCBIfam" id="NF008752">
    <property type="entry name" value="PRK11784.1-4"/>
    <property type="match status" value="1"/>
</dbReference>
<dbReference type="Pfam" id="PF26341">
    <property type="entry name" value="AAA_SelU"/>
    <property type="match status" value="1"/>
</dbReference>
<organism evidence="3 4">
    <name type="scientific">Pseudogemmobacter humi</name>
    <dbReference type="NCBI Taxonomy" id="2483812"/>
    <lineage>
        <taxon>Bacteria</taxon>
        <taxon>Pseudomonadati</taxon>
        <taxon>Pseudomonadota</taxon>
        <taxon>Alphaproteobacteria</taxon>
        <taxon>Rhodobacterales</taxon>
        <taxon>Paracoccaceae</taxon>
        <taxon>Pseudogemmobacter</taxon>
    </lineage>
</organism>
<dbReference type="GO" id="GO:0043828">
    <property type="term" value="F:tRNA 2-selenouridine synthase activity"/>
    <property type="evidence" value="ECO:0007669"/>
    <property type="project" value="InterPro"/>
</dbReference>
<sequence>MPITLTSVSQPLSLGFDAIIDVRAPSEYAEDHLPGAINLPVLSDEERAQVGTIYKQVSPFDARKLGAALVAQNAARHLIGPLAAMPGGWRPLVYCWRGGQRSGSFATILGQIGWRVERIGGGYKAWRGLVVEALYQRAFTAPVVLLDGNTGTAKTGILQLLPGLGVQVLDLEGLAGHRGSLFGSVGPQLGQRAFEGRLALAMAALDPARPVVIEAESAQIGARRLPPRLWKAMAAAPRIVIEAPGKERARYLARAYADVTGDSARLLRTIAALKPWQPAARIAAWEGMVGSGDHEGLALELITWHYDPRYSRHRNRLAVKMAPLVAESLAPEALPGLARRVAALVPGLV</sequence>
<keyword evidence="1" id="KW-0711">Selenium</keyword>
<dbReference type="EC" id="2.9.1.-" evidence="3"/>
<dbReference type="Pfam" id="PF00581">
    <property type="entry name" value="Rhodanese"/>
    <property type="match status" value="1"/>
</dbReference>
<dbReference type="PROSITE" id="PS00380">
    <property type="entry name" value="RHODANESE_1"/>
    <property type="match status" value="1"/>
</dbReference>
<dbReference type="InterPro" id="IPR001307">
    <property type="entry name" value="Thiosulphate_STrfase_CS"/>
</dbReference>
<dbReference type="PROSITE" id="PS50206">
    <property type="entry name" value="RHODANESE_3"/>
    <property type="match status" value="1"/>
</dbReference>
<dbReference type="SUPFAM" id="SSF52821">
    <property type="entry name" value="Rhodanese/Cell cycle control phosphatase"/>
    <property type="match status" value="1"/>
</dbReference>
<name>A0A3P5XL39_9RHOB</name>
<dbReference type="GO" id="GO:0002098">
    <property type="term" value="P:tRNA wobble uridine modification"/>
    <property type="evidence" value="ECO:0007669"/>
    <property type="project" value="InterPro"/>
</dbReference>
<dbReference type="EMBL" id="UXAW01000085">
    <property type="protein sequence ID" value="VDC31516.1"/>
    <property type="molecule type" value="Genomic_DNA"/>
</dbReference>